<keyword evidence="3" id="KW-1185">Reference proteome</keyword>
<dbReference type="RefSeq" id="WP_089372800.1">
    <property type="nucleotide sequence ID" value="NZ_BMEP01000005.1"/>
</dbReference>
<protein>
    <submittedName>
        <fullName evidence="2">Uncharacterized protein</fullName>
    </submittedName>
</protein>
<dbReference type="Proteomes" id="UP000198379">
    <property type="component" value="Unassembled WGS sequence"/>
</dbReference>
<dbReference type="SUPFAM" id="SSF46785">
    <property type="entry name" value="Winged helix' DNA-binding domain"/>
    <property type="match status" value="1"/>
</dbReference>
<reference evidence="2 3" key="1">
    <citation type="submission" date="2017-06" db="EMBL/GenBank/DDBJ databases">
        <authorList>
            <person name="Kim H.J."/>
            <person name="Triplett B.A."/>
        </authorList>
    </citation>
    <scope>NUCLEOTIDE SEQUENCE [LARGE SCALE GENOMIC DNA]</scope>
    <source>
        <strain evidence="2 3">DSM 25597</strain>
    </source>
</reference>
<evidence type="ECO:0000256" key="1">
    <source>
        <dbReference type="SAM" id="MobiDB-lite"/>
    </source>
</evidence>
<dbReference type="AlphaFoldDB" id="A0A239BKB0"/>
<gene>
    <name evidence="2" type="ORF">SAMN06265376_106187</name>
</gene>
<evidence type="ECO:0000313" key="2">
    <source>
        <dbReference type="EMBL" id="SNS07464.1"/>
    </source>
</evidence>
<sequence>MSGQEKSPKALGDNSGNASLQGKQGEDTKKLIRKKRNYPKDRNTTLSQYTSWEAVKSSDTKASQENYILAILQGSETPQTRRQLEEASGIRVTNMTRIMNDLVKGGYVRVLDELIICQYTKRPVQQYQTLKDGETGISIETGTVIVPSVDLERREVYNAS</sequence>
<organism evidence="2 3">
    <name type="scientific">Dokdonia pacifica</name>
    <dbReference type="NCBI Taxonomy" id="1627892"/>
    <lineage>
        <taxon>Bacteria</taxon>
        <taxon>Pseudomonadati</taxon>
        <taxon>Bacteroidota</taxon>
        <taxon>Flavobacteriia</taxon>
        <taxon>Flavobacteriales</taxon>
        <taxon>Flavobacteriaceae</taxon>
        <taxon>Dokdonia</taxon>
    </lineage>
</organism>
<feature type="region of interest" description="Disordered" evidence="1">
    <location>
        <begin position="1"/>
        <end position="44"/>
    </location>
</feature>
<dbReference type="EMBL" id="FZNY01000006">
    <property type="protein sequence ID" value="SNS07464.1"/>
    <property type="molecule type" value="Genomic_DNA"/>
</dbReference>
<name>A0A239BKB0_9FLAO</name>
<accession>A0A239BKB0</accession>
<evidence type="ECO:0000313" key="3">
    <source>
        <dbReference type="Proteomes" id="UP000198379"/>
    </source>
</evidence>
<dbReference type="InterPro" id="IPR036390">
    <property type="entry name" value="WH_DNA-bd_sf"/>
</dbReference>
<proteinExistence type="predicted"/>